<evidence type="ECO:0000256" key="3">
    <source>
        <dbReference type="ARBA" id="ARBA00023125"/>
    </source>
</evidence>
<keyword evidence="3" id="KW-0238">DNA-binding</keyword>
<evidence type="ECO:0000256" key="2">
    <source>
        <dbReference type="ARBA" id="ARBA00022908"/>
    </source>
</evidence>
<name>A0ABY5TQX3_9GAMM</name>
<keyword evidence="2" id="KW-0229">DNA integration</keyword>
<sequence>MAVVAYCRVSTGEQSLEVQEQIVSKYGADRVFAEKVSGTTQDRPKLKECLAYVREGDVLVVTKLDRLARSVSHLHTIYDDLESRGVGFVVIQQNIDTTTKEGRLMFSILGSLAQFENELRKERCEEGRRSALSRGVKFGAPKKLETNQIEEMRDKRKAGVLIKDLMREYGLSKASVYRLMTS</sequence>
<gene>
    <name evidence="7" type="ORF">NYF23_12850</name>
</gene>
<dbReference type="PROSITE" id="PS00398">
    <property type="entry name" value="RECOMBINASES_2"/>
    <property type="match status" value="1"/>
</dbReference>
<dbReference type="InterPro" id="IPR036162">
    <property type="entry name" value="Resolvase-like_N_sf"/>
</dbReference>
<reference evidence="7" key="1">
    <citation type="submission" date="2022-08" db="EMBL/GenBank/DDBJ databases">
        <title>Catabolic pathway analysis in culturable SAR92 clade bacteria reveals their overlooked roles in DMSP degradation in coastal seas.</title>
        <authorList>
            <person name="He X."/>
            <person name="Zhang X."/>
            <person name="Zhang Y."/>
        </authorList>
    </citation>
    <scope>NUCLEOTIDE SEQUENCE</scope>
    <source>
        <strain evidence="7">H455</strain>
    </source>
</reference>
<dbReference type="SMART" id="SM00857">
    <property type="entry name" value="Resolvase"/>
    <property type="match status" value="1"/>
</dbReference>
<dbReference type="InterPro" id="IPR006119">
    <property type="entry name" value="Resolv_N"/>
</dbReference>
<feature type="active site" description="O-(5'-phospho-DNA)-serine intermediate" evidence="5">
    <location>
        <position position="10"/>
    </location>
</feature>
<dbReference type="PROSITE" id="PS00397">
    <property type="entry name" value="RECOMBINASES_1"/>
    <property type="match status" value="1"/>
</dbReference>
<dbReference type="EMBL" id="CP103416">
    <property type="protein sequence ID" value="UVW34886.1"/>
    <property type="molecule type" value="Genomic_DNA"/>
</dbReference>
<protein>
    <submittedName>
        <fullName evidence="7">Recombinase family protein</fullName>
    </submittedName>
</protein>
<dbReference type="CDD" id="cd03768">
    <property type="entry name" value="SR_ResInv"/>
    <property type="match status" value="1"/>
</dbReference>
<dbReference type="SUPFAM" id="SSF53041">
    <property type="entry name" value="Resolvase-like"/>
    <property type="match status" value="1"/>
</dbReference>
<feature type="domain" description="Resolvase/invertase-type recombinase catalytic" evidence="6">
    <location>
        <begin position="2"/>
        <end position="135"/>
    </location>
</feature>
<dbReference type="InterPro" id="IPR050639">
    <property type="entry name" value="SSR_resolvase"/>
</dbReference>
<evidence type="ECO:0000256" key="5">
    <source>
        <dbReference type="PROSITE-ProRule" id="PRU10137"/>
    </source>
</evidence>
<evidence type="ECO:0000256" key="1">
    <source>
        <dbReference type="ARBA" id="ARBA00009913"/>
    </source>
</evidence>
<evidence type="ECO:0000313" key="7">
    <source>
        <dbReference type="EMBL" id="UVW34886.1"/>
    </source>
</evidence>
<evidence type="ECO:0000259" key="6">
    <source>
        <dbReference type="PROSITE" id="PS51736"/>
    </source>
</evidence>
<comment type="similarity">
    <text evidence="1">Belongs to the site-specific recombinase resolvase family.</text>
</comment>
<evidence type="ECO:0000313" key="8">
    <source>
        <dbReference type="Proteomes" id="UP001059934"/>
    </source>
</evidence>
<evidence type="ECO:0000256" key="4">
    <source>
        <dbReference type="ARBA" id="ARBA00023172"/>
    </source>
</evidence>
<dbReference type="InterPro" id="IPR006118">
    <property type="entry name" value="Recombinase_CS"/>
</dbReference>
<dbReference type="PANTHER" id="PTHR30461">
    <property type="entry name" value="DNA-INVERTASE FROM LAMBDOID PROPHAGE"/>
    <property type="match status" value="1"/>
</dbReference>
<dbReference type="Proteomes" id="UP001059934">
    <property type="component" value="Chromosome"/>
</dbReference>
<keyword evidence="4" id="KW-0233">DNA recombination</keyword>
<proteinExistence type="inferred from homology"/>
<dbReference type="Pfam" id="PF00239">
    <property type="entry name" value="Resolvase"/>
    <property type="match status" value="1"/>
</dbReference>
<dbReference type="Gene3D" id="3.40.50.1390">
    <property type="entry name" value="Resolvase, N-terminal catalytic domain"/>
    <property type="match status" value="1"/>
</dbReference>
<keyword evidence="8" id="KW-1185">Reference proteome</keyword>
<dbReference type="PANTHER" id="PTHR30461:SF26">
    <property type="entry name" value="RESOLVASE HOMOLOG YNEB"/>
    <property type="match status" value="1"/>
</dbReference>
<organism evidence="7 8">
    <name type="scientific">SAR92 clade bacterium H455</name>
    <dbReference type="NCBI Taxonomy" id="2974818"/>
    <lineage>
        <taxon>Bacteria</taxon>
        <taxon>Pseudomonadati</taxon>
        <taxon>Pseudomonadota</taxon>
        <taxon>Gammaproteobacteria</taxon>
        <taxon>Cellvibrionales</taxon>
        <taxon>Porticoccaceae</taxon>
        <taxon>SAR92 clade</taxon>
    </lineage>
</organism>
<accession>A0ABY5TQX3</accession>
<dbReference type="PROSITE" id="PS51736">
    <property type="entry name" value="RECOMBINASES_3"/>
    <property type="match status" value="1"/>
</dbReference>